<gene>
    <name evidence="3" type="ORF">BKM31_47325</name>
</gene>
<feature type="domain" description="VanZ-like" evidence="2">
    <location>
        <begin position="58"/>
        <end position="166"/>
    </location>
</feature>
<organism evidence="3 4">
    <name type="scientific">[Actinomadura] parvosata subsp. kistnae</name>
    <dbReference type="NCBI Taxonomy" id="1909395"/>
    <lineage>
        <taxon>Bacteria</taxon>
        <taxon>Bacillati</taxon>
        <taxon>Actinomycetota</taxon>
        <taxon>Actinomycetes</taxon>
        <taxon>Streptosporangiales</taxon>
        <taxon>Streptosporangiaceae</taxon>
        <taxon>Nonomuraea</taxon>
    </lineage>
</organism>
<evidence type="ECO:0000313" key="4">
    <source>
        <dbReference type="Proteomes" id="UP000190797"/>
    </source>
</evidence>
<dbReference type="Pfam" id="PF04892">
    <property type="entry name" value="VanZ"/>
    <property type="match status" value="1"/>
</dbReference>
<dbReference type="RefSeq" id="WP_080044383.1">
    <property type="nucleotide sequence ID" value="NZ_CP017717.1"/>
</dbReference>
<feature type="transmembrane region" description="Helical" evidence="1">
    <location>
        <begin position="91"/>
        <end position="110"/>
    </location>
</feature>
<dbReference type="PANTHER" id="PTHR36834:SF1">
    <property type="entry name" value="INTEGRAL MEMBRANE PROTEIN"/>
    <property type="match status" value="1"/>
</dbReference>
<dbReference type="STRING" id="1909395.BKM31_47325"/>
<dbReference type="InterPro" id="IPR006976">
    <property type="entry name" value="VanZ-like"/>
</dbReference>
<feature type="transmembrane region" description="Helical" evidence="1">
    <location>
        <begin position="122"/>
        <end position="140"/>
    </location>
</feature>
<evidence type="ECO:0000259" key="2">
    <source>
        <dbReference type="Pfam" id="PF04892"/>
    </source>
</evidence>
<dbReference type="OrthoDB" id="3627087at2"/>
<feature type="transmembrane region" description="Helical" evidence="1">
    <location>
        <begin position="12"/>
        <end position="30"/>
    </location>
</feature>
<dbReference type="EMBL" id="CP017717">
    <property type="protein sequence ID" value="AQZ68068.1"/>
    <property type="molecule type" value="Genomic_DNA"/>
</dbReference>
<feature type="transmembrane region" description="Helical" evidence="1">
    <location>
        <begin position="152"/>
        <end position="169"/>
    </location>
</feature>
<keyword evidence="4" id="KW-1185">Reference proteome</keyword>
<dbReference type="AlphaFoldDB" id="A0A1V0ACX1"/>
<dbReference type="InterPro" id="IPR053150">
    <property type="entry name" value="Teicoplanin_resist-assoc"/>
</dbReference>
<accession>A0A1V0ACX1</accession>
<keyword evidence="1" id="KW-0812">Transmembrane</keyword>
<evidence type="ECO:0000313" key="3">
    <source>
        <dbReference type="EMBL" id="AQZ68068.1"/>
    </source>
</evidence>
<protein>
    <recommendedName>
        <fullName evidence="2">VanZ-like domain-containing protein</fullName>
    </recommendedName>
</protein>
<sequence length="184" mass="19720">MARTWELWGNVIIAGTFALPLALLAIVILSRHRARAGRPAPLRTSLADVGIVVGTAPWIWMILTPSDGPSGVNLVPFTDLADLARAPWEAVFVQVGGNLLVFAALGALLPVRGRAMSSLGRVAALAAAFSVLVEVLQYVLRLGRLSSVDDVILNTTGAVIFALVTRRWWARTDTGRDRSTITAR</sequence>
<keyword evidence="1" id="KW-1133">Transmembrane helix</keyword>
<dbReference type="PANTHER" id="PTHR36834">
    <property type="entry name" value="MEMBRANE PROTEIN-RELATED"/>
    <property type="match status" value="1"/>
</dbReference>
<dbReference type="Proteomes" id="UP000190797">
    <property type="component" value="Chromosome"/>
</dbReference>
<dbReference type="KEGG" id="noa:BKM31_47325"/>
<keyword evidence="1" id="KW-0472">Membrane</keyword>
<name>A0A1V0ACX1_9ACTN</name>
<evidence type="ECO:0000256" key="1">
    <source>
        <dbReference type="SAM" id="Phobius"/>
    </source>
</evidence>
<proteinExistence type="predicted"/>
<reference evidence="4" key="1">
    <citation type="journal article" date="2017" name="Med. Chem. Commun.">
        <title>Nonomuraea sp. ATCC 55076 harbours the largest actinomycete chromosome to date and the kistamicin biosynthetic gene cluster.</title>
        <authorList>
            <person name="Nazari B."/>
            <person name="Forneris C.C."/>
            <person name="Gibson M.I."/>
            <person name="Moon K."/>
            <person name="Schramma K.R."/>
            <person name="Seyedsayamdost M.R."/>
        </authorList>
    </citation>
    <scope>NUCLEOTIDE SEQUENCE [LARGE SCALE GENOMIC DNA]</scope>
    <source>
        <strain evidence="4">ATCC 55076</strain>
    </source>
</reference>